<sequence length="301" mass="33728">MSLKSRLSSKVPIVLDGALGTLLPEEAQSHSLWSTHTVITSPSIIQNIHQQYIENGAQLIQTSTYQSSDHPSLQTEFNIDYEQVLLKSIDLADQARGDRKDVWIVGSIGPYGASLANGAEYTGDYGDIKSSNLVEFHKERLEMLCKDNRVDLIGLETMPNINEIKILIELMQGYDKDYYLSLSINGDTLADGTKVESLKELVDGNPKLLAIGVNCLPLKESLTWLNELQILGKDLIVYPNSGEVYDAVNKKWNNHPNGTLTWNEYVQELQKLKNVKIIGGCCRTTPNDIKQIFEAIKRNYE</sequence>
<dbReference type="Proteomes" id="UP000009328">
    <property type="component" value="Unassembled WGS sequence"/>
</dbReference>
<dbReference type="AlphaFoldDB" id="K0KNI8"/>
<comment type="caution">
    <text evidence="8">The sequence shown here is derived from an EMBL/GenBank/DDBJ whole genome shotgun (WGS) entry which is preliminary data.</text>
</comment>
<evidence type="ECO:0000256" key="5">
    <source>
        <dbReference type="PIRSR" id="PIRSR037505-2"/>
    </source>
</evidence>
<dbReference type="InterPro" id="IPR051486">
    <property type="entry name" value="Hcy_S-methyltransferase"/>
</dbReference>
<name>K0KNI8_WICCF</name>
<dbReference type="Gene3D" id="3.20.20.330">
    <property type="entry name" value="Homocysteine-binding-like domain"/>
    <property type="match status" value="1"/>
</dbReference>
<feature type="binding site" evidence="5 6">
    <location>
        <position position="215"/>
    </location>
    <ligand>
        <name>Zn(2+)</name>
        <dbReference type="ChEBI" id="CHEBI:29105"/>
    </ligand>
</feature>
<keyword evidence="2 6" id="KW-0808">Transferase</keyword>
<dbReference type="GO" id="GO:0008898">
    <property type="term" value="F:S-adenosylmethionine-homocysteine S-methyltransferase activity"/>
    <property type="evidence" value="ECO:0007669"/>
    <property type="project" value="TreeGrafter"/>
</dbReference>
<dbReference type="NCBIfam" id="NF007020">
    <property type="entry name" value="PRK09485.1"/>
    <property type="match status" value="1"/>
</dbReference>
<accession>K0KNI8</accession>
<dbReference type="EMBL" id="CAIF01000050">
    <property type="protein sequence ID" value="CCH42688.1"/>
    <property type="molecule type" value="Genomic_DNA"/>
</dbReference>
<organism evidence="8 9">
    <name type="scientific">Wickerhamomyces ciferrii (strain ATCC 14091 / BCRC 22168 / CBS 111 / JCM 3599 / NBRC 0793 / NRRL Y-1031 F-60-10)</name>
    <name type="common">Yeast</name>
    <name type="synonym">Pichia ciferrii</name>
    <dbReference type="NCBI Taxonomy" id="1206466"/>
    <lineage>
        <taxon>Eukaryota</taxon>
        <taxon>Fungi</taxon>
        <taxon>Dikarya</taxon>
        <taxon>Ascomycota</taxon>
        <taxon>Saccharomycotina</taxon>
        <taxon>Saccharomycetes</taxon>
        <taxon>Phaffomycetales</taxon>
        <taxon>Wickerhamomycetaceae</taxon>
        <taxon>Wickerhamomyces</taxon>
    </lineage>
</organism>
<dbReference type="GO" id="GO:0009086">
    <property type="term" value="P:methionine biosynthetic process"/>
    <property type="evidence" value="ECO:0007669"/>
    <property type="project" value="InterPro"/>
</dbReference>
<feature type="domain" description="Hcy-binding" evidence="7">
    <location>
        <begin position="1"/>
        <end position="296"/>
    </location>
</feature>
<evidence type="ECO:0000256" key="2">
    <source>
        <dbReference type="ARBA" id="ARBA00022679"/>
    </source>
</evidence>
<comment type="cofactor">
    <cofactor evidence="5">
        <name>Zn(2+)</name>
        <dbReference type="ChEBI" id="CHEBI:29105"/>
    </cofactor>
    <text evidence="5">Binds 1 zinc ion per subunit.</text>
</comment>
<evidence type="ECO:0000256" key="3">
    <source>
        <dbReference type="ARBA" id="ARBA00022723"/>
    </source>
</evidence>
<dbReference type="InterPro" id="IPR017226">
    <property type="entry name" value="BHMT-like"/>
</dbReference>
<dbReference type="HOGENOM" id="CLU_004914_3_2_1"/>
<keyword evidence="1 6" id="KW-0489">Methyltransferase</keyword>
<dbReference type="PANTHER" id="PTHR46015">
    <property type="entry name" value="ZGC:172121"/>
    <property type="match status" value="1"/>
</dbReference>
<dbReference type="Pfam" id="PF02574">
    <property type="entry name" value="S-methyl_trans"/>
    <property type="match status" value="1"/>
</dbReference>
<dbReference type="GO" id="GO:0033528">
    <property type="term" value="P:S-methylmethionine cycle"/>
    <property type="evidence" value="ECO:0007669"/>
    <property type="project" value="TreeGrafter"/>
</dbReference>
<feature type="binding site" evidence="6">
    <location>
        <position position="282"/>
    </location>
    <ligand>
        <name>Zn(2+)</name>
        <dbReference type="ChEBI" id="CHEBI:29105"/>
    </ligand>
</feature>
<evidence type="ECO:0000259" key="7">
    <source>
        <dbReference type="PROSITE" id="PS50970"/>
    </source>
</evidence>
<dbReference type="PANTHER" id="PTHR46015:SF1">
    <property type="entry name" value="HOMOCYSTEINE S-METHYLTRANSFERASE-LIKE ISOFORM 1"/>
    <property type="match status" value="1"/>
</dbReference>
<dbReference type="eggNOG" id="KOG1579">
    <property type="taxonomic scope" value="Eukaryota"/>
</dbReference>
<evidence type="ECO:0000256" key="6">
    <source>
        <dbReference type="PROSITE-ProRule" id="PRU00333"/>
    </source>
</evidence>
<dbReference type="GO" id="GO:0008270">
    <property type="term" value="F:zinc ion binding"/>
    <property type="evidence" value="ECO:0007669"/>
    <property type="project" value="InterPro"/>
</dbReference>
<dbReference type="GO" id="GO:0032259">
    <property type="term" value="P:methylation"/>
    <property type="evidence" value="ECO:0007669"/>
    <property type="project" value="UniProtKB-KW"/>
</dbReference>
<protein>
    <submittedName>
        <fullName evidence="8">Homocysteine S-methyltransferase 2</fullName>
        <ecNumber evidence="8">2.1.1.10</ecNumber>
    </submittedName>
</protein>
<proteinExistence type="predicted"/>
<evidence type="ECO:0000256" key="1">
    <source>
        <dbReference type="ARBA" id="ARBA00022603"/>
    </source>
</evidence>
<dbReference type="STRING" id="1206466.K0KNI8"/>
<dbReference type="InterPro" id="IPR003726">
    <property type="entry name" value="HCY_dom"/>
</dbReference>
<keyword evidence="4 5" id="KW-0862">Zinc</keyword>
<reference evidence="8 9" key="1">
    <citation type="journal article" date="2012" name="Eukaryot. Cell">
        <title>Draft genome sequence of Wickerhamomyces ciferrii NRRL Y-1031 F-60-10.</title>
        <authorList>
            <person name="Schneider J."/>
            <person name="Andrea H."/>
            <person name="Blom J."/>
            <person name="Jaenicke S."/>
            <person name="Ruckert C."/>
            <person name="Schorsch C."/>
            <person name="Szczepanowski R."/>
            <person name="Farwick M."/>
            <person name="Goesmann A."/>
            <person name="Puhler A."/>
            <person name="Schaffer S."/>
            <person name="Tauch A."/>
            <person name="Kohler T."/>
            <person name="Brinkrolf K."/>
        </authorList>
    </citation>
    <scope>NUCLEOTIDE SEQUENCE [LARGE SCALE GENOMIC DNA]</scope>
    <source>
        <strain evidence="9">ATCC 14091 / BCRC 22168 / CBS 111 / JCM 3599 / NBRC 0793 / NRRL Y-1031 F-60-10</strain>
    </source>
</reference>
<feature type="binding site" evidence="6">
    <location>
        <position position="281"/>
    </location>
    <ligand>
        <name>Zn(2+)</name>
        <dbReference type="ChEBI" id="CHEBI:29105"/>
    </ligand>
</feature>
<evidence type="ECO:0000313" key="9">
    <source>
        <dbReference type="Proteomes" id="UP000009328"/>
    </source>
</evidence>
<dbReference type="InterPro" id="IPR036589">
    <property type="entry name" value="HCY_dom_sf"/>
</dbReference>
<dbReference type="FunCoup" id="K0KNI8">
    <property type="interactions" value="252"/>
</dbReference>
<keyword evidence="3 5" id="KW-0479">Metal-binding</keyword>
<evidence type="ECO:0000256" key="4">
    <source>
        <dbReference type="ARBA" id="ARBA00022833"/>
    </source>
</evidence>
<dbReference type="PROSITE" id="PS50970">
    <property type="entry name" value="HCY"/>
    <property type="match status" value="1"/>
</dbReference>
<evidence type="ECO:0000313" key="8">
    <source>
        <dbReference type="EMBL" id="CCH42688.1"/>
    </source>
</evidence>
<dbReference type="EC" id="2.1.1.10" evidence="8"/>
<dbReference type="InParanoid" id="K0KNI8"/>
<dbReference type="SUPFAM" id="SSF82282">
    <property type="entry name" value="Homocysteine S-methyltransferase"/>
    <property type="match status" value="1"/>
</dbReference>
<keyword evidence="9" id="KW-1185">Reference proteome</keyword>
<dbReference type="PIRSF" id="PIRSF037505">
    <property type="entry name" value="Betaine_HMT"/>
    <property type="match status" value="1"/>
</dbReference>
<gene>
    <name evidence="8" type="ORF">BN7_2232</name>
</gene>